<keyword evidence="4 5" id="KW-0269">Exonuclease</keyword>
<dbReference type="eggNOG" id="COG1570">
    <property type="taxonomic scope" value="Bacteria"/>
</dbReference>
<dbReference type="FunCoup" id="E6W256">
    <property type="interactions" value="278"/>
</dbReference>
<keyword evidence="2 5" id="KW-0540">Nuclease</keyword>
<dbReference type="KEGG" id="din:Selin_0771"/>
<protein>
    <recommendedName>
        <fullName evidence="5">Exodeoxyribonuclease 7 large subunit</fullName>
        <ecNumber evidence="5">3.1.11.6</ecNumber>
    </recommendedName>
    <alternativeName>
        <fullName evidence="5">Exodeoxyribonuclease VII large subunit</fullName>
        <shortName evidence="5">Exonuclease VII large subunit</shortName>
    </alternativeName>
</protein>
<evidence type="ECO:0000259" key="9">
    <source>
        <dbReference type="Pfam" id="PF13742"/>
    </source>
</evidence>
<evidence type="ECO:0000256" key="2">
    <source>
        <dbReference type="ARBA" id="ARBA00022722"/>
    </source>
</evidence>
<feature type="region of interest" description="Disordered" evidence="7">
    <location>
        <begin position="444"/>
        <end position="469"/>
    </location>
</feature>
<gene>
    <name evidence="5" type="primary">xseA</name>
    <name evidence="10" type="ordered locus">Selin_0771</name>
</gene>
<dbReference type="InterPro" id="IPR003753">
    <property type="entry name" value="Exonuc_VII_L"/>
</dbReference>
<feature type="domain" description="OB-fold nucleic acid binding" evidence="9">
    <location>
        <begin position="12"/>
        <end position="98"/>
    </location>
</feature>
<keyword evidence="1 5" id="KW-0963">Cytoplasm</keyword>
<comment type="similarity">
    <text evidence="5 6">Belongs to the XseA family.</text>
</comment>
<dbReference type="OrthoDB" id="9802795at2"/>
<evidence type="ECO:0000256" key="6">
    <source>
        <dbReference type="RuleBase" id="RU004355"/>
    </source>
</evidence>
<dbReference type="RefSeq" id="WP_013505402.1">
    <property type="nucleotide sequence ID" value="NC_014836.1"/>
</dbReference>
<dbReference type="GO" id="GO:0003676">
    <property type="term" value="F:nucleic acid binding"/>
    <property type="evidence" value="ECO:0007669"/>
    <property type="project" value="InterPro"/>
</dbReference>
<comment type="subcellular location">
    <subcellularLocation>
        <location evidence="5 6">Cytoplasm</location>
    </subcellularLocation>
</comment>
<dbReference type="InParanoid" id="E6W256"/>
<sequence>MLPSVESTSVYSVCAFLTRVRFGLKREFRNIRVRGEVFACNGSAAGHLYITLKEGNESLQVAYFRNHHHGLAKISRGDLVECQGYVDIYNSTFQMVASRVEVQGDGRLFEAFAKLKAELEKKGYFDKIHKKAIPAFPQRIALITSESGAALQDILSTASDVLYCLDITIHHVSVQGQVAVGQICEAIAAAQSADYDLLVLCRGGGSALDLQPFNSQEIAEAIFRSRLPVISAVGHETDLSICDLVADLRVETPTAFGHLLATPFRQIQERLRRAQQRMTWLQQNQLTRNTAILERHERDITLALRRTLDRSTFGLESLSAKLDKILERRVTHLQQKTEYLGNHLHRLSPQSRVEHLEHQCSLLRHRLENRMQASLDISQHRLGRCCDLLETLSPRKVLQRGYSVLLQADGTVAHNARDLHPGEPLTGILHRGTLKLTITHILEDTDGSNSHDQNRPGKSQKRAGAPQKK</sequence>
<comment type="catalytic activity">
    <reaction evidence="5 6">
        <text>Exonucleolytic cleavage in either 5'- to 3'- or 3'- to 5'-direction to yield nucleoside 5'-phosphates.</text>
        <dbReference type="EC" id="3.1.11.6"/>
    </reaction>
</comment>
<name>E6W256_DESIS</name>
<evidence type="ECO:0000313" key="10">
    <source>
        <dbReference type="EMBL" id="ADU65514.1"/>
    </source>
</evidence>
<evidence type="ECO:0000313" key="11">
    <source>
        <dbReference type="Proteomes" id="UP000002572"/>
    </source>
</evidence>
<dbReference type="PANTHER" id="PTHR30008">
    <property type="entry name" value="EXODEOXYRIBONUCLEASE 7 LARGE SUBUNIT"/>
    <property type="match status" value="1"/>
</dbReference>
<accession>E6W256</accession>
<dbReference type="GO" id="GO:0006308">
    <property type="term" value="P:DNA catabolic process"/>
    <property type="evidence" value="ECO:0007669"/>
    <property type="project" value="UniProtKB-UniRule"/>
</dbReference>
<dbReference type="GO" id="GO:0008855">
    <property type="term" value="F:exodeoxyribonuclease VII activity"/>
    <property type="evidence" value="ECO:0007669"/>
    <property type="project" value="UniProtKB-UniRule"/>
</dbReference>
<feature type="domain" description="Exonuclease VII large subunit C-terminal" evidence="8">
    <location>
        <begin position="124"/>
        <end position="436"/>
    </location>
</feature>
<dbReference type="GO" id="GO:0009318">
    <property type="term" value="C:exodeoxyribonuclease VII complex"/>
    <property type="evidence" value="ECO:0007669"/>
    <property type="project" value="UniProtKB-UniRule"/>
</dbReference>
<dbReference type="EMBL" id="CP002432">
    <property type="protein sequence ID" value="ADU65514.1"/>
    <property type="molecule type" value="Genomic_DNA"/>
</dbReference>
<evidence type="ECO:0000256" key="7">
    <source>
        <dbReference type="SAM" id="MobiDB-lite"/>
    </source>
</evidence>
<dbReference type="NCBIfam" id="TIGR00237">
    <property type="entry name" value="xseA"/>
    <property type="match status" value="1"/>
</dbReference>
<comment type="subunit">
    <text evidence="5">Heterooligomer composed of large and small subunits.</text>
</comment>
<evidence type="ECO:0000256" key="4">
    <source>
        <dbReference type="ARBA" id="ARBA00022839"/>
    </source>
</evidence>
<dbReference type="InterPro" id="IPR020579">
    <property type="entry name" value="Exonuc_VII_lsu_C"/>
</dbReference>
<dbReference type="EC" id="3.1.11.6" evidence="5"/>
<evidence type="ECO:0000256" key="3">
    <source>
        <dbReference type="ARBA" id="ARBA00022801"/>
    </source>
</evidence>
<evidence type="ECO:0000256" key="1">
    <source>
        <dbReference type="ARBA" id="ARBA00022490"/>
    </source>
</evidence>
<dbReference type="InterPro" id="IPR025824">
    <property type="entry name" value="OB-fold_nuc-bd_dom"/>
</dbReference>
<evidence type="ECO:0000259" key="8">
    <source>
        <dbReference type="Pfam" id="PF02601"/>
    </source>
</evidence>
<dbReference type="PANTHER" id="PTHR30008:SF0">
    <property type="entry name" value="EXODEOXYRIBONUCLEASE 7 LARGE SUBUNIT"/>
    <property type="match status" value="1"/>
</dbReference>
<keyword evidence="11" id="KW-1185">Reference proteome</keyword>
<dbReference type="Pfam" id="PF02601">
    <property type="entry name" value="Exonuc_VII_L"/>
    <property type="match status" value="1"/>
</dbReference>
<proteinExistence type="inferred from homology"/>
<keyword evidence="3 5" id="KW-0378">Hydrolase</keyword>
<dbReference type="AlphaFoldDB" id="E6W256"/>
<evidence type="ECO:0000256" key="5">
    <source>
        <dbReference type="HAMAP-Rule" id="MF_00378"/>
    </source>
</evidence>
<dbReference type="Pfam" id="PF13742">
    <property type="entry name" value="tRNA_anti_2"/>
    <property type="match status" value="1"/>
</dbReference>
<dbReference type="Proteomes" id="UP000002572">
    <property type="component" value="Chromosome"/>
</dbReference>
<dbReference type="GO" id="GO:0005737">
    <property type="term" value="C:cytoplasm"/>
    <property type="evidence" value="ECO:0007669"/>
    <property type="project" value="UniProtKB-SubCell"/>
</dbReference>
<organism evidence="10 11">
    <name type="scientific">Desulfurispirillum indicum (strain ATCC BAA-1389 / DSM 22839 / S5)</name>
    <dbReference type="NCBI Taxonomy" id="653733"/>
    <lineage>
        <taxon>Bacteria</taxon>
        <taxon>Pseudomonadati</taxon>
        <taxon>Chrysiogenota</taxon>
        <taxon>Chrysiogenia</taxon>
        <taxon>Chrysiogenales</taxon>
        <taxon>Chrysiogenaceae</taxon>
        <taxon>Desulfurispirillum</taxon>
    </lineage>
</organism>
<reference evidence="10 11" key="1">
    <citation type="submission" date="2010-12" db="EMBL/GenBank/DDBJ databases">
        <title>Complete sequence of Desulfurispirillum indicum S5.</title>
        <authorList>
            <consortium name="US DOE Joint Genome Institute"/>
            <person name="Lucas S."/>
            <person name="Copeland A."/>
            <person name="Lapidus A."/>
            <person name="Cheng J.-F."/>
            <person name="Goodwin L."/>
            <person name="Pitluck S."/>
            <person name="Chertkov O."/>
            <person name="Held B."/>
            <person name="Detter J.C."/>
            <person name="Han C."/>
            <person name="Tapia R."/>
            <person name="Land M."/>
            <person name="Hauser L."/>
            <person name="Kyrpides N."/>
            <person name="Ivanova N."/>
            <person name="Mikhailova N."/>
            <person name="Haggblom M."/>
            <person name="Rauschenbach I."/>
            <person name="Bini E."/>
            <person name="Woyke T."/>
        </authorList>
    </citation>
    <scope>NUCLEOTIDE SEQUENCE [LARGE SCALE GENOMIC DNA]</scope>
    <source>
        <strain evidence="11">ATCC BAA-1389 / DSM 22839 / S5</strain>
    </source>
</reference>
<comment type="function">
    <text evidence="5">Bidirectionally degrades single-stranded DNA into large acid-insoluble oligonucleotides, which are then degraded further into small acid-soluble oligonucleotides.</text>
</comment>
<dbReference type="CDD" id="cd04489">
    <property type="entry name" value="ExoVII_LU_OBF"/>
    <property type="match status" value="1"/>
</dbReference>
<dbReference type="HOGENOM" id="CLU_023625_2_0_0"/>
<dbReference type="STRING" id="653733.Selin_0771"/>
<dbReference type="HAMAP" id="MF_00378">
    <property type="entry name" value="Exonuc_7_L"/>
    <property type="match status" value="1"/>
</dbReference>